<proteinExistence type="predicted"/>
<feature type="transmembrane region" description="Helical" evidence="1">
    <location>
        <begin position="116"/>
        <end position="133"/>
    </location>
</feature>
<keyword evidence="4" id="KW-1185">Reference proteome</keyword>
<dbReference type="InterPro" id="IPR036388">
    <property type="entry name" value="WH-like_DNA-bd_sf"/>
</dbReference>
<feature type="transmembrane region" description="Helical" evidence="1">
    <location>
        <begin position="217"/>
        <end position="237"/>
    </location>
</feature>
<accession>A0A6M0CL10</accession>
<dbReference type="Proteomes" id="UP000474296">
    <property type="component" value="Unassembled WGS sequence"/>
</dbReference>
<sequence>MLLDIENTVIALVCLVTAVVIQRIYLKEKKQVKEAASINGIKWFGLAIFVWGLGAFFTEVLLKIGFSETHKAIIYLGLLVSLLNSLFIILSLPSIEHNQSRSMVVKMINRFTEKEFIGLYSGILVMIAFVFVITSLTNDGSSNRLIWLIDIPISLVVAFSLLMELNRAFKHREMRFMYLPSFALFILIVIAVSHRIIPLEIITEWVSVDTWKLLGSIASISFKFLFIVLFSILLYSWKFLSEKEQQQTMVNDLIMQNKELLSVNNELLKQKKVSDKKLSTVRKELEAIQKSKNVELSDRQKEVLGNLVVMGMKKSYTDIAEAMNISVDGFQTHIYQIKKILNVSGVDGKEQLINFATENNLIHFATIKSDG</sequence>
<reference evidence="3 4" key="1">
    <citation type="submission" date="2020-01" db="EMBL/GenBank/DDBJ databases">
        <title>Spongiivirga citrea KCTC 32990T.</title>
        <authorList>
            <person name="Wang G."/>
        </authorList>
    </citation>
    <scope>NUCLEOTIDE SEQUENCE [LARGE SCALE GENOMIC DNA]</scope>
    <source>
        <strain evidence="3 4">KCTC 32990</strain>
    </source>
</reference>
<gene>
    <name evidence="3" type="ORF">GWK10_15280</name>
</gene>
<feature type="domain" description="HTH luxR-type" evidence="2">
    <location>
        <begin position="293"/>
        <end position="356"/>
    </location>
</feature>
<evidence type="ECO:0000259" key="2">
    <source>
        <dbReference type="SMART" id="SM00421"/>
    </source>
</evidence>
<dbReference type="InterPro" id="IPR000792">
    <property type="entry name" value="Tscrpt_reg_LuxR_C"/>
</dbReference>
<dbReference type="InterPro" id="IPR016032">
    <property type="entry name" value="Sig_transdc_resp-reg_C-effctor"/>
</dbReference>
<feature type="transmembrane region" description="Helical" evidence="1">
    <location>
        <begin position="145"/>
        <end position="165"/>
    </location>
</feature>
<comment type="caution">
    <text evidence="3">The sequence shown here is derived from an EMBL/GenBank/DDBJ whole genome shotgun (WGS) entry which is preliminary data.</text>
</comment>
<dbReference type="RefSeq" id="WP_164033262.1">
    <property type="nucleotide sequence ID" value="NZ_JAABOQ010000006.1"/>
</dbReference>
<keyword evidence="1" id="KW-0812">Transmembrane</keyword>
<dbReference type="Gene3D" id="1.10.10.10">
    <property type="entry name" value="Winged helix-like DNA-binding domain superfamily/Winged helix DNA-binding domain"/>
    <property type="match status" value="1"/>
</dbReference>
<keyword evidence="1" id="KW-0472">Membrane</keyword>
<evidence type="ECO:0000256" key="1">
    <source>
        <dbReference type="SAM" id="Phobius"/>
    </source>
</evidence>
<feature type="transmembrane region" description="Helical" evidence="1">
    <location>
        <begin position="46"/>
        <end position="66"/>
    </location>
</feature>
<dbReference type="GO" id="GO:0003677">
    <property type="term" value="F:DNA binding"/>
    <property type="evidence" value="ECO:0007669"/>
    <property type="project" value="InterPro"/>
</dbReference>
<dbReference type="GO" id="GO:0006355">
    <property type="term" value="P:regulation of DNA-templated transcription"/>
    <property type="evidence" value="ECO:0007669"/>
    <property type="project" value="InterPro"/>
</dbReference>
<dbReference type="EMBL" id="JAABOQ010000006">
    <property type="protein sequence ID" value="NER18581.1"/>
    <property type="molecule type" value="Genomic_DNA"/>
</dbReference>
<protein>
    <recommendedName>
        <fullName evidence="2">HTH luxR-type domain-containing protein</fullName>
    </recommendedName>
</protein>
<dbReference type="SUPFAM" id="SSF46894">
    <property type="entry name" value="C-terminal effector domain of the bipartite response regulators"/>
    <property type="match status" value="1"/>
</dbReference>
<dbReference type="AlphaFoldDB" id="A0A6M0CL10"/>
<evidence type="ECO:0000313" key="4">
    <source>
        <dbReference type="Proteomes" id="UP000474296"/>
    </source>
</evidence>
<evidence type="ECO:0000313" key="3">
    <source>
        <dbReference type="EMBL" id="NER18581.1"/>
    </source>
</evidence>
<feature type="transmembrane region" description="Helical" evidence="1">
    <location>
        <begin position="6"/>
        <end position="26"/>
    </location>
</feature>
<feature type="transmembrane region" description="Helical" evidence="1">
    <location>
        <begin position="177"/>
        <end position="197"/>
    </location>
</feature>
<name>A0A6M0CL10_9FLAO</name>
<organism evidence="3 4">
    <name type="scientific">Spongiivirga citrea</name>
    <dbReference type="NCBI Taxonomy" id="1481457"/>
    <lineage>
        <taxon>Bacteria</taxon>
        <taxon>Pseudomonadati</taxon>
        <taxon>Bacteroidota</taxon>
        <taxon>Flavobacteriia</taxon>
        <taxon>Flavobacteriales</taxon>
        <taxon>Flavobacteriaceae</taxon>
        <taxon>Spongiivirga</taxon>
    </lineage>
</organism>
<dbReference type="SMART" id="SM00421">
    <property type="entry name" value="HTH_LUXR"/>
    <property type="match status" value="1"/>
</dbReference>
<feature type="transmembrane region" description="Helical" evidence="1">
    <location>
        <begin position="72"/>
        <end position="95"/>
    </location>
</feature>
<keyword evidence="1" id="KW-1133">Transmembrane helix</keyword>